<evidence type="ECO:0000313" key="1">
    <source>
        <dbReference type="EMBL" id="KAK2078608.1"/>
    </source>
</evidence>
<sequence>MASDKQIKAAIKEGGKKGVDLAGVSAMGGVCFFNLAVDTPEGDIELLQSVIDGANAEVDESAEERKGGAGDIGKIFLSAGDKQLAIIAHVPKSLQESKNVSIQEWIEAILAPLPEATVVSKDDELVKLVIPGNADAGQFPLKMRDEAINAGFAFLRQKGLIPADDSSDDDVNYAEAAGVEW</sequence>
<comment type="caution">
    <text evidence="1">The sequence shown here is derived from an EMBL/GenBank/DDBJ whole genome shotgun (WGS) entry which is preliminary data.</text>
</comment>
<keyword evidence="2" id="KW-1185">Reference proteome</keyword>
<accession>A0AAD9IHZ2</accession>
<evidence type="ECO:0000313" key="2">
    <source>
        <dbReference type="Proteomes" id="UP001255856"/>
    </source>
</evidence>
<protein>
    <submittedName>
        <fullName evidence="1">Uncharacterized protein</fullName>
    </submittedName>
</protein>
<organism evidence="1 2">
    <name type="scientific">Prototheca wickerhamii</name>
    <dbReference type="NCBI Taxonomy" id="3111"/>
    <lineage>
        <taxon>Eukaryota</taxon>
        <taxon>Viridiplantae</taxon>
        <taxon>Chlorophyta</taxon>
        <taxon>core chlorophytes</taxon>
        <taxon>Trebouxiophyceae</taxon>
        <taxon>Chlorellales</taxon>
        <taxon>Chlorellaceae</taxon>
        <taxon>Prototheca</taxon>
    </lineage>
</organism>
<proteinExistence type="predicted"/>
<reference evidence="1" key="1">
    <citation type="submission" date="2021-01" db="EMBL/GenBank/DDBJ databases">
        <authorList>
            <person name="Eckstrom K.M.E."/>
        </authorList>
    </citation>
    <scope>NUCLEOTIDE SEQUENCE</scope>
    <source>
        <strain evidence="1">UVCC 0001</strain>
    </source>
</reference>
<dbReference type="AlphaFoldDB" id="A0AAD9IHZ2"/>
<dbReference type="Proteomes" id="UP001255856">
    <property type="component" value="Unassembled WGS sequence"/>
</dbReference>
<gene>
    <name evidence="1" type="ORF">QBZ16_003448</name>
</gene>
<dbReference type="EMBL" id="JASFZW010000004">
    <property type="protein sequence ID" value="KAK2078608.1"/>
    <property type="molecule type" value="Genomic_DNA"/>
</dbReference>
<name>A0AAD9IHZ2_PROWI</name>